<protein>
    <submittedName>
        <fullName evidence="10">Branched-chain amino acid ABC transporter permease</fullName>
    </submittedName>
</protein>
<comment type="caution">
    <text evidence="10">The sequence shown here is derived from an EMBL/GenBank/DDBJ whole genome shotgun (WGS) entry which is preliminary data.</text>
</comment>
<feature type="transmembrane region" description="Helical" evidence="9">
    <location>
        <begin position="158"/>
        <end position="180"/>
    </location>
</feature>
<dbReference type="AlphaFoldDB" id="A0A3N6NY57"/>
<feature type="transmembrane region" description="Helical" evidence="9">
    <location>
        <begin position="58"/>
        <end position="75"/>
    </location>
</feature>
<keyword evidence="11" id="KW-1185">Reference proteome</keyword>
<evidence type="ECO:0000313" key="10">
    <source>
        <dbReference type="EMBL" id="RQG89729.1"/>
    </source>
</evidence>
<dbReference type="Proteomes" id="UP000282323">
    <property type="component" value="Unassembled WGS sequence"/>
</dbReference>
<dbReference type="EMBL" id="REGA01000030">
    <property type="protein sequence ID" value="RQG89729.1"/>
    <property type="molecule type" value="Genomic_DNA"/>
</dbReference>
<feature type="transmembrane region" description="Helical" evidence="9">
    <location>
        <begin position="81"/>
        <end position="104"/>
    </location>
</feature>
<evidence type="ECO:0000256" key="4">
    <source>
        <dbReference type="ARBA" id="ARBA00022692"/>
    </source>
</evidence>
<gene>
    <name evidence="10" type="ORF">EA473_21370</name>
</gene>
<evidence type="ECO:0000256" key="1">
    <source>
        <dbReference type="ARBA" id="ARBA00004651"/>
    </source>
</evidence>
<evidence type="ECO:0000256" key="6">
    <source>
        <dbReference type="ARBA" id="ARBA00022989"/>
    </source>
</evidence>
<dbReference type="GO" id="GO:0005886">
    <property type="term" value="C:plasma membrane"/>
    <property type="evidence" value="ECO:0007669"/>
    <property type="project" value="UniProtKB-SubCell"/>
</dbReference>
<name>A0A3N6NY57_NATCH</name>
<dbReference type="GO" id="GO:0006865">
    <property type="term" value="P:amino acid transport"/>
    <property type="evidence" value="ECO:0007669"/>
    <property type="project" value="UniProtKB-KW"/>
</dbReference>
<feature type="transmembrane region" description="Helical" evidence="9">
    <location>
        <begin position="116"/>
        <end position="138"/>
    </location>
</feature>
<evidence type="ECO:0000313" key="11">
    <source>
        <dbReference type="Proteomes" id="UP000282323"/>
    </source>
</evidence>
<dbReference type="PANTHER" id="PTHR11795:SF450">
    <property type="entry name" value="ABC TRANSPORTER PERMEASE PROTEIN"/>
    <property type="match status" value="1"/>
</dbReference>
<dbReference type="CDD" id="cd06582">
    <property type="entry name" value="TM_PBP1_LivH_like"/>
    <property type="match status" value="1"/>
</dbReference>
<keyword evidence="4 9" id="KW-0812">Transmembrane</keyword>
<dbReference type="GO" id="GO:0022857">
    <property type="term" value="F:transmembrane transporter activity"/>
    <property type="evidence" value="ECO:0007669"/>
    <property type="project" value="InterPro"/>
</dbReference>
<dbReference type="Pfam" id="PF02653">
    <property type="entry name" value="BPD_transp_2"/>
    <property type="match status" value="1"/>
</dbReference>
<comment type="similarity">
    <text evidence="8">Belongs to the binding-protein-dependent transport system permease family. LivHM subfamily.</text>
</comment>
<proteinExistence type="inferred from homology"/>
<comment type="subcellular location">
    <subcellularLocation>
        <location evidence="1">Cell membrane</location>
        <topology evidence="1">Multi-pass membrane protein</topology>
    </subcellularLocation>
</comment>
<keyword evidence="3" id="KW-1003">Cell membrane</keyword>
<reference evidence="10 11" key="1">
    <citation type="submission" date="2018-10" db="EMBL/GenBank/DDBJ databases">
        <title>Natrarchaeobius chitinivorans gen. nov., sp. nov., and Natrarchaeobius haloalkaliphilus sp. nov., alkaliphilic, chitin-utilizing haloarchaea from hypersaline alkaline lakes.</title>
        <authorList>
            <person name="Sorokin D.Y."/>
            <person name="Elcheninov A.G."/>
            <person name="Kostrikina N.A."/>
            <person name="Bale N.J."/>
            <person name="Sinninghe Damste J.S."/>
            <person name="Khijniak T.V."/>
            <person name="Kublanov I.V."/>
            <person name="Toshchakov S.V."/>
        </authorList>
    </citation>
    <scope>NUCLEOTIDE SEQUENCE [LARGE SCALE GENOMIC DNA]</scope>
    <source>
        <strain evidence="10 11">AArcht4T</strain>
    </source>
</reference>
<sequence length="304" mass="31638">MTEYLLLEALAADPLLAVGQSISGYLEVGVDGLARGFVFALLGVGITLVYGLGEVLNLAAGSFAVVTILLTIIAVDFGVPLIGAIAIALIGIGVIALLIDKGLLSIVYRSEDGERVLLGIFTTLGVAMAIDGILFNFFTGRYSVPISLGSMDIAGLSVRTGNLIIISVSTVTLVGLFLFFRETFTGKAMRTITQDEVGALHCGINPRKFRTVIFVMSAVLIGMAGVLYGLSSSVQVISGFELTVYALIVSIVGGVRSVSGTILAGIFLGLVLTYSTFIIGAYQAVLILFLVAVGAMTVRGEVGL</sequence>
<dbReference type="InterPro" id="IPR001851">
    <property type="entry name" value="ABC_transp_permease"/>
</dbReference>
<keyword evidence="7 9" id="KW-0472">Membrane</keyword>
<feature type="transmembrane region" description="Helical" evidence="9">
    <location>
        <begin position="211"/>
        <end position="230"/>
    </location>
</feature>
<keyword evidence="2" id="KW-0813">Transport</keyword>
<accession>A0A3N6NY57</accession>
<evidence type="ECO:0000256" key="7">
    <source>
        <dbReference type="ARBA" id="ARBA00023136"/>
    </source>
</evidence>
<feature type="transmembrane region" description="Helical" evidence="9">
    <location>
        <begin position="33"/>
        <end position="51"/>
    </location>
</feature>
<evidence type="ECO:0000256" key="3">
    <source>
        <dbReference type="ARBA" id="ARBA00022475"/>
    </source>
</evidence>
<organism evidence="10 11">
    <name type="scientific">Natrarchaeobius chitinivorans</name>
    <dbReference type="NCBI Taxonomy" id="1679083"/>
    <lineage>
        <taxon>Archaea</taxon>
        <taxon>Methanobacteriati</taxon>
        <taxon>Methanobacteriota</taxon>
        <taxon>Stenosarchaea group</taxon>
        <taxon>Halobacteria</taxon>
        <taxon>Halobacteriales</taxon>
        <taxon>Natrialbaceae</taxon>
        <taxon>Natrarchaeobius</taxon>
    </lineage>
</organism>
<evidence type="ECO:0000256" key="9">
    <source>
        <dbReference type="SAM" id="Phobius"/>
    </source>
</evidence>
<keyword evidence="5" id="KW-0029">Amino-acid transport</keyword>
<feature type="transmembrane region" description="Helical" evidence="9">
    <location>
        <begin position="277"/>
        <end position="298"/>
    </location>
</feature>
<feature type="transmembrane region" description="Helical" evidence="9">
    <location>
        <begin position="242"/>
        <end position="270"/>
    </location>
</feature>
<dbReference type="InterPro" id="IPR052157">
    <property type="entry name" value="BCAA_transport_permease"/>
</dbReference>
<keyword evidence="6 9" id="KW-1133">Transmembrane helix</keyword>
<evidence type="ECO:0000256" key="8">
    <source>
        <dbReference type="ARBA" id="ARBA00037998"/>
    </source>
</evidence>
<dbReference type="PANTHER" id="PTHR11795">
    <property type="entry name" value="BRANCHED-CHAIN AMINO ACID TRANSPORT SYSTEM PERMEASE PROTEIN LIVH"/>
    <property type="match status" value="1"/>
</dbReference>
<evidence type="ECO:0000256" key="5">
    <source>
        <dbReference type="ARBA" id="ARBA00022970"/>
    </source>
</evidence>
<evidence type="ECO:0000256" key="2">
    <source>
        <dbReference type="ARBA" id="ARBA00022448"/>
    </source>
</evidence>